<evidence type="ECO:0000259" key="8">
    <source>
        <dbReference type="Pfam" id="PF01545"/>
    </source>
</evidence>
<proteinExistence type="inferred from homology"/>
<evidence type="ECO:0000256" key="5">
    <source>
        <dbReference type="ARBA" id="ARBA00022989"/>
    </source>
</evidence>
<dbReference type="NCBIfam" id="TIGR01297">
    <property type="entry name" value="CDF"/>
    <property type="match status" value="1"/>
</dbReference>
<evidence type="ECO:0000256" key="1">
    <source>
        <dbReference type="ARBA" id="ARBA00004141"/>
    </source>
</evidence>
<dbReference type="SUPFAM" id="SSF160240">
    <property type="entry name" value="Cation efflux protein cytoplasmic domain-like"/>
    <property type="match status" value="1"/>
</dbReference>
<dbReference type="InterPro" id="IPR058533">
    <property type="entry name" value="Cation_efflux_TM"/>
</dbReference>
<dbReference type="Proteomes" id="UP000031971">
    <property type="component" value="Unassembled WGS sequence"/>
</dbReference>
<dbReference type="Gene3D" id="3.30.70.1350">
    <property type="entry name" value="Cation efflux protein, cytoplasmic domain"/>
    <property type="match status" value="1"/>
</dbReference>
<evidence type="ECO:0000256" key="7">
    <source>
        <dbReference type="SAM" id="Phobius"/>
    </source>
</evidence>
<evidence type="ECO:0000256" key="4">
    <source>
        <dbReference type="ARBA" id="ARBA00022692"/>
    </source>
</evidence>
<keyword evidence="3" id="KW-0813">Transport</keyword>
<dbReference type="InterPro" id="IPR036837">
    <property type="entry name" value="Cation_efflux_CTD_sf"/>
</dbReference>
<sequence length="381" mass="40867">MTGSCKTQLCHRPEIFLHLAQGHAPQGAAFNIRNMIWRFSGLMMEAILARNLKGLAVHMGNPGCKSCVEKAARLDLGGTLAQAVFRSLLGVMSGSMGMAAQGLYSIGDAITKSLTLASIRISKIPPSKTFPFGAGKILFVTSLIIGISLIGTGVFLASTSFNEPKTVEATSSLFAIVGVIISAAFSELMSRYLSCVAKENDNIALRSASRDNRIDAITSIVVFTGIVLSDAGIDAADHIAALLVSVIVMNMGRIIAWDAIKGLLDVSVPREALDEIARKSRAIKGVREIKLIRGRSLGEFWEIYMHVSVDETLTVAESNAIVSSLRENILGSFPDVQHAWIITVPDKSRKGDVPDYWADHLFADAINIAEQEPSAVGLPSE</sequence>
<protein>
    <submittedName>
        <fullName evidence="10">Cobalt-zinc-cadmium resistance protein</fullName>
    </submittedName>
</protein>
<evidence type="ECO:0000256" key="2">
    <source>
        <dbReference type="ARBA" id="ARBA00008114"/>
    </source>
</evidence>
<feature type="transmembrane region" description="Helical" evidence="7">
    <location>
        <begin position="137"/>
        <end position="161"/>
    </location>
</feature>
<dbReference type="STRING" id="272627.CCC_00222"/>
<reference evidence="10 11" key="1">
    <citation type="submission" date="2015-01" db="EMBL/GenBank/DDBJ databases">
        <title>Genome Sequence of Magnetospirillum magnetotacticum Strain MS-1.</title>
        <authorList>
            <person name="Marinov G.K."/>
            <person name="Smalley M.D."/>
            <person name="DeSalvo G."/>
        </authorList>
    </citation>
    <scope>NUCLEOTIDE SEQUENCE [LARGE SCALE GENOMIC DNA]</scope>
    <source>
        <strain evidence="10 11">MS-1</strain>
    </source>
</reference>
<feature type="domain" description="Cation efflux protein transmembrane" evidence="8">
    <location>
        <begin position="80"/>
        <end position="264"/>
    </location>
</feature>
<dbReference type="InterPro" id="IPR027470">
    <property type="entry name" value="Cation_efflux_CTD"/>
</dbReference>
<dbReference type="Gene3D" id="1.20.1510.10">
    <property type="entry name" value="Cation efflux protein transmembrane domain"/>
    <property type="match status" value="1"/>
</dbReference>
<dbReference type="AlphaFoldDB" id="A0A0C2UWI2"/>
<feature type="transmembrane region" description="Helical" evidence="7">
    <location>
        <begin position="239"/>
        <end position="260"/>
    </location>
</feature>
<evidence type="ECO:0000256" key="6">
    <source>
        <dbReference type="ARBA" id="ARBA00023136"/>
    </source>
</evidence>
<dbReference type="GO" id="GO:0008324">
    <property type="term" value="F:monoatomic cation transmembrane transporter activity"/>
    <property type="evidence" value="ECO:0007669"/>
    <property type="project" value="InterPro"/>
</dbReference>
<comment type="similarity">
    <text evidence="2">Belongs to the cation diffusion facilitator (CDF) transporter (TC 2.A.4) family.</text>
</comment>
<organism evidence="10 11">
    <name type="scientific">Paramagnetospirillum magnetotacticum MS-1</name>
    <dbReference type="NCBI Taxonomy" id="272627"/>
    <lineage>
        <taxon>Bacteria</taxon>
        <taxon>Pseudomonadati</taxon>
        <taxon>Pseudomonadota</taxon>
        <taxon>Alphaproteobacteria</taxon>
        <taxon>Rhodospirillales</taxon>
        <taxon>Magnetospirillaceae</taxon>
        <taxon>Paramagnetospirillum</taxon>
    </lineage>
</organism>
<dbReference type="PANTHER" id="PTHR43840">
    <property type="entry name" value="MITOCHONDRIAL METAL TRANSPORTER 1-RELATED"/>
    <property type="match status" value="1"/>
</dbReference>
<feature type="transmembrane region" description="Helical" evidence="7">
    <location>
        <begin position="173"/>
        <end position="193"/>
    </location>
</feature>
<keyword evidence="5 7" id="KW-1133">Transmembrane helix</keyword>
<comment type="caution">
    <text evidence="10">The sequence shown here is derived from an EMBL/GenBank/DDBJ whole genome shotgun (WGS) entry which is preliminary data.</text>
</comment>
<evidence type="ECO:0000313" key="10">
    <source>
        <dbReference type="EMBL" id="KIL97161.1"/>
    </source>
</evidence>
<dbReference type="InterPro" id="IPR002524">
    <property type="entry name" value="Cation_efflux"/>
</dbReference>
<keyword evidence="4 7" id="KW-0812">Transmembrane</keyword>
<dbReference type="Pfam" id="PF16916">
    <property type="entry name" value="ZT_dimer"/>
    <property type="match status" value="1"/>
</dbReference>
<keyword evidence="11" id="KW-1185">Reference proteome</keyword>
<dbReference type="GO" id="GO:0016020">
    <property type="term" value="C:membrane"/>
    <property type="evidence" value="ECO:0007669"/>
    <property type="project" value="UniProtKB-SubCell"/>
</dbReference>
<dbReference type="Pfam" id="PF01545">
    <property type="entry name" value="Cation_efflux"/>
    <property type="match status" value="1"/>
</dbReference>
<dbReference type="PANTHER" id="PTHR43840:SF15">
    <property type="entry name" value="MITOCHONDRIAL METAL TRANSPORTER 1-RELATED"/>
    <property type="match status" value="1"/>
</dbReference>
<feature type="transmembrane region" description="Helical" evidence="7">
    <location>
        <begin position="214"/>
        <end position="233"/>
    </location>
</feature>
<evidence type="ECO:0000313" key="11">
    <source>
        <dbReference type="Proteomes" id="UP000031971"/>
    </source>
</evidence>
<name>A0A0C2UWI2_PARME</name>
<gene>
    <name evidence="10" type="ORF">CCC_00222</name>
</gene>
<dbReference type="NCBIfam" id="NF040994">
    <property type="entry name" value="MamV"/>
    <property type="match status" value="1"/>
</dbReference>
<dbReference type="InterPro" id="IPR027469">
    <property type="entry name" value="Cation_efflux_TMD_sf"/>
</dbReference>
<feature type="domain" description="Cation efflux protein cytoplasmic" evidence="9">
    <location>
        <begin position="269"/>
        <end position="339"/>
    </location>
</feature>
<dbReference type="SUPFAM" id="SSF161111">
    <property type="entry name" value="Cation efflux protein transmembrane domain-like"/>
    <property type="match status" value="1"/>
</dbReference>
<comment type="subcellular location">
    <subcellularLocation>
        <location evidence="1">Membrane</location>
        <topology evidence="1">Multi-pass membrane protein</topology>
    </subcellularLocation>
</comment>
<evidence type="ECO:0000256" key="3">
    <source>
        <dbReference type="ARBA" id="ARBA00022448"/>
    </source>
</evidence>
<dbReference type="EMBL" id="JXSL01000030">
    <property type="protein sequence ID" value="KIL97161.1"/>
    <property type="molecule type" value="Genomic_DNA"/>
</dbReference>
<keyword evidence="6 7" id="KW-0472">Membrane</keyword>
<evidence type="ECO:0000259" key="9">
    <source>
        <dbReference type="Pfam" id="PF16916"/>
    </source>
</evidence>
<dbReference type="InterPro" id="IPR050291">
    <property type="entry name" value="CDF_Transporter"/>
</dbReference>
<accession>A0A0C2UWI2</accession>